<name>A0A840AGF9_9HYPH</name>
<sequence>MAKTEQNLKASEEFIRNVLAKNFRQTLRAEELRAAAIKLCDALPATDASDNAKVAA</sequence>
<evidence type="ECO:0000313" key="2">
    <source>
        <dbReference type="Proteomes" id="UP000553963"/>
    </source>
</evidence>
<proteinExistence type="predicted"/>
<dbReference type="RefSeq" id="WP_183396901.1">
    <property type="nucleotide sequence ID" value="NZ_JACIDS010000001.1"/>
</dbReference>
<dbReference type="AlphaFoldDB" id="A0A840AGF9"/>
<reference evidence="1 2" key="1">
    <citation type="submission" date="2020-08" db="EMBL/GenBank/DDBJ databases">
        <title>Genomic Encyclopedia of Type Strains, Phase IV (KMG-IV): sequencing the most valuable type-strain genomes for metagenomic binning, comparative biology and taxonomic classification.</title>
        <authorList>
            <person name="Goeker M."/>
        </authorList>
    </citation>
    <scope>NUCLEOTIDE SEQUENCE [LARGE SCALE GENOMIC DNA]</scope>
    <source>
        <strain evidence="1 2">DSM 25966</strain>
    </source>
</reference>
<evidence type="ECO:0000313" key="1">
    <source>
        <dbReference type="EMBL" id="MBB3929220.1"/>
    </source>
</evidence>
<keyword evidence="2" id="KW-1185">Reference proteome</keyword>
<protein>
    <submittedName>
        <fullName evidence="1">Uncharacterized protein</fullName>
    </submittedName>
</protein>
<dbReference type="EMBL" id="JACIDS010000001">
    <property type="protein sequence ID" value="MBB3929220.1"/>
    <property type="molecule type" value="Genomic_DNA"/>
</dbReference>
<accession>A0A840AGF9</accession>
<comment type="caution">
    <text evidence="1">The sequence shown here is derived from an EMBL/GenBank/DDBJ whole genome shotgun (WGS) entry which is preliminary data.</text>
</comment>
<gene>
    <name evidence="1" type="ORF">GGR25_000239</name>
</gene>
<organism evidence="1 2">
    <name type="scientific">Kaistia hirudinis</name>
    <dbReference type="NCBI Taxonomy" id="1293440"/>
    <lineage>
        <taxon>Bacteria</taxon>
        <taxon>Pseudomonadati</taxon>
        <taxon>Pseudomonadota</taxon>
        <taxon>Alphaproteobacteria</taxon>
        <taxon>Hyphomicrobiales</taxon>
        <taxon>Kaistiaceae</taxon>
        <taxon>Kaistia</taxon>
    </lineage>
</organism>
<dbReference type="Proteomes" id="UP000553963">
    <property type="component" value="Unassembled WGS sequence"/>
</dbReference>